<protein>
    <submittedName>
        <fullName evidence="1">Uncharacterized protein</fullName>
    </submittedName>
</protein>
<reference evidence="1 2" key="1">
    <citation type="journal article" date="2008" name="BMC Genomics">
        <title>Acidithiobacillus ferrooxidans metabolism: from genome sequence to industrial applications.</title>
        <authorList>
            <person name="Valdes J."/>
            <person name="Pedroso I."/>
            <person name="Quatrini R."/>
            <person name="Dodson R.J."/>
            <person name="Tettelin H."/>
            <person name="Blake R.II."/>
            <person name="Eisen J.A."/>
            <person name="Holmes D.S."/>
        </authorList>
    </citation>
    <scope>NUCLEOTIDE SEQUENCE [LARGE SCALE GENOMIC DNA]</scope>
    <source>
        <strain evidence="2">ATCC 23270 / DSM 14882 / CIP 104768 / NCIMB 8455</strain>
    </source>
</reference>
<dbReference type="eggNOG" id="ENOG5032Y3P">
    <property type="taxonomic scope" value="Bacteria"/>
</dbReference>
<accession>B7JB64</accession>
<keyword evidence="2" id="KW-1185">Reference proteome</keyword>
<organism evidence="1 2">
    <name type="scientific">Acidithiobacillus ferrooxidans (strain ATCC 23270 / DSM 14882 / CIP 104768 / NCIMB 8455)</name>
    <name type="common">Ferrobacillus ferrooxidans (strain ATCC 23270)</name>
    <dbReference type="NCBI Taxonomy" id="243159"/>
    <lineage>
        <taxon>Bacteria</taxon>
        <taxon>Pseudomonadati</taxon>
        <taxon>Pseudomonadota</taxon>
        <taxon>Acidithiobacillia</taxon>
        <taxon>Acidithiobacillales</taxon>
        <taxon>Acidithiobacillaceae</taxon>
        <taxon>Acidithiobacillus</taxon>
    </lineage>
</organism>
<evidence type="ECO:0000313" key="2">
    <source>
        <dbReference type="Proteomes" id="UP000001362"/>
    </source>
</evidence>
<dbReference type="PaxDb" id="243159-AFE_1727"/>
<dbReference type="STRING" id="243159.AFE_1727"/>
<name>B7JB64_ACIF2</name>
<dbReference type="HOGENOM" id="CLU_1944042_0_0_6"/>
<evidence type="ECO:0000313" key="1">
    <source>
        <dbReference type="EMBL" id="ACK79438.1"/>
    </source>
</evidence>
<sequence>MISPVQIQNIHQNPRLAMVMSRVFNPMSLRKICVGVFANNQAGDYASSMKAEKLFQRRVILSETAFAEIMIWHVPAPISGSIHSYKYRLAYVIRGECVLRYDNEAGKGDHRHINGREEAYRFSSPRQLMTDFFEEIRRWSDEHADD</sequence>
<dbReference type="EMBL" id="CP001219">
    <property type="protein sequence ID" value="ACK79438.1"/>
    <property type="molecule type" value="Genomic_DNA"/>
</dbReference>
<gene>
    <name evidence="1" type="ordered locus">AFE_1727</name>
</gene>
<proteinExistence type="predicted"/>
<dbReference type="InterPro" id="IPR045397">
    <property type="entry name" value="TumE-like"/>
</dbReference>
<dbReference type="AlphaFoldDB" id="B7JB64"/>
<dbReference type="Pfam" id="PF20126">
    <property type="entry name" value="TumE"/>
    <property type="match status" value="1"/>
</dbReference>
<dbReference type="Proteomes" id="UP000001362">
    <property type="component" value="Chromosome"/>
</dbReference>
<dbReference type="KEGG" id="afr:AFE_1727"/>